<dbReference type="PANTHER" id="PTHR11067">
    <property type="entry name" value="INOSINE TRIPHOSPHATE PYROPHOSPHATASE/HAM1 PROTEIN"/>
    <property type="match status" value="1"/>
</dbReference>
<dbReference type="Gene3D" id="3.90.950.10">
    <property type="match status" value="1"/>
</dbReference>
<feature type="binding site" evidence="7">
    <location>
        <position position="67"/>
    </location>
    <ligand>
        <name>Mg(2+)</name>
        <dbReference type="ChEBI" id="CHEBI:18420"/>
    </ligand>
</feature>
<feature type="binding site" evidence="7">
    <location>
        <position position="68"/>
    </location>
    <ligand>
        <name>substrate</name>
    </ligand>
</feature>
<organism evidence="9 10">
    <name type="scientific">Synechocystis salina LEGE 00031</name>
    <dbReference type="NCBI Taxonomy" id="1828736"/>
    <lineage>
        <taxon>Bacteria</taxon>
        <taxon>Bacillati</taxon>
        <taxon>Cyanobacteriota</taxon>
        <taxon>Cyanophyceae</taxon>
        <taxon>Synechococcales</taxon>
        <taxon>Merismopediaceae</taxon>
        <taxon>Synechocystis</taxon>
    </lineage>
</organism>
<dbReference type="RefSeq" id="WP_194019852.1">
    <property type="nucleotide sequence ID" value="NZ_JADEVV010000025.1"/>
</dbReference>
<comment type="subunit">
    <text evidence="7">Homodimer.</text>
</comment>
<feature type="binding site" evidence="7">
    <location>
        <position position="38"/>
    </location>
    <ligand>
        <name>Mg(2+)</name>
        <dbReference type="ChEBI" id="CHEBI:18420"/>
    </ligand>
</feature>
<sequence length="194" mass="21234">MPTLIVATGNPGKLAEMQAYLDRLDCQLALKPPEIEVEETGSTFHENACLKASQVAKALNQWAIADDSGLAVDALDGAPGLYSARYGNTDGERITKLLQAMEGVTQRQAQFICVVAIAAPDGSIQLSSEGICPGEITHSPRGDHGFGYDPIFWLPRHKKTFAEMTKAEKRQVSHRGQAFDKLIRRWSGLEFDSF</sequence>
<gene>
    <name evidence="9" type="primary">rdgB</name>
    <name evidence="9" type="ORF">IQ217_10190</name>
</gene>
<feature type="binding site" evidence="7">
    <location>
        <begin position="8"/>
        <end position="13"/>
    </location>
    <ligand>
        <name>substrate</name>
    </ligand>
</feature>
<dbReference type="SUPFAM" id="SSF52972">
    <property type="entry name" value="ITPase-like"/>
    <property type="match status" value="1"/>
</dbReference>
<comment type="function">
    <text evidence="7">Pyrophosphatase that catalyzes the hydrolysis of nucleoside triphosphates to their monophosphate derivatives, with a high preference for the non-canonical purine nucleotides XTP (xanthosine triphosphate), dITP (deoxyinosine triphosphate) and ITP. Seems to function as a house-cleaning enzyme that removes non-canonical purine nucleotides from the nucleotide pool, thus preventing their incorporation into DNA/RNA and avoiding chromosomal lesions.</text>
</comment>
<comment type="similarity">
    <text evidence="1 7 8">Belongs to the HAM1 NTPase family.</text>
</comment>
<proteinExistence type="inferred from homology"/>
<dbReference type="Pfam" id="PF01725">
    <property type="entry name" value="Ham1p_like"/>
    <property type="match status" value="1"/>
</dbReference>
<evidence type="ECO:0000313" key="9">
    <source>
        <dbReference type="EMBL" id="MBE9254204.1"/>
    </source>
</evidence>
<comment type="caution">
    <text evidence="9">The sequence shown here is derived from an EMBL/GenBank/DDBJ whole genome shotgun (WGS) entry which is preliminary data.</text>
</comment>
<feature type="binding site" evidence="7">
    <location>
        <begin position="174"/>
        <end position="175"/>
    </location>
    <ligand>
        <name>substrate</name>
    </ligand>
</feature>
<evidence type="ECO:0000256" key="6">
    <source>
        <dbReference type="ARBA" id="ARBA00023080"/>
    </source>
</evidence>
<dbReference type="InterPro" id="IPR002637">
    <property type="entry name" value="RdgB/HAM1"/>
</dbReference>
<comment type="catalytic activity">
    <reaction evidence="7">
        <text>ITP + H2O = IMP + diphosphate + H(+)</text>
        <dbReference type="Rhea" id="RHEA:29399"/>
        <dbReference type="ChEBI" id="CHEBI:15377"/>
        <dbReference type="ChEBI" id="CHEBI:15378"/>
        <dbReference type="ChEBI" id="CHEBI:33019"/>
        <dbReference type="ChEBI" id="CHEBI:58053"/>
        <dbReference type="ChEBI" id="CHEBI:61402"/>
        <dbReference type="EC" id="3.6.1.66"/>
    </reaction>
</comment>
<comment type="catalytic activity">
    <reaction evidence="7">
        <text>XTP + H2O = XMP + diphosphate + H(+)</text>
        <dbReference type="Rhea" id="RHEA:28610"/>
        <dbReference type="ChEBI" id="CHEBI:15377"/>
        <dbReference type="ChEBI" id="CHEBI:15378"/>
        <dbReference type="ChEBI" id="CHEBI:33019"/>
        <dbReference type="ChEBI" id="CHEBI:57464"/>
        <dbReference type="ChEBI" id="CHEBI:61314"/>
        <dbReference type="EC" id="3.6.1.66"/>
    </reaction>
</comment>
<dbReference type="EMBL" id="JADEVV010000025">
    <property type="protein sequence ID" value="MBE9254204.1"/>
    <property type="molecule type" value="Genomic_DNA"/>
</dbReference>
<keyword evidence="2 7" id="KW-0479">Metal-binding</keyword>
<evidence type="ECO:0000256" key="8">
    <source>
        <dbReference type="RuleBase" id="RU003781"/>
    </source>
</evidence>
<feature type="active site" description="Proton acceptor" evidence="7">
    <location>
        <position position="67"/>
    </location>
</feature>
<evidence type="ECO:0000256" key="2">
    <source>
        <dbReference type="ARBA" id="ARBA00022723"/>
    </source>
</evidence>
<dbReference type="CDD" id="cd00515">
    <property type="entry name" value="HAM1"/>
    <property type="match status" value="1"/>
</dbReference>
<evidence type="ECO:0000256" key="4">
    <source>
        <dbReference type="ARBA" id="ARBA00022801"/>
    </source>
</evidence>
<accession>A0ABR9VS69</accession>
<keyword evidence="3 7" id="KW-0547">Nucleotide-binding</keyword>
<evidence type="ECO:0000256" key="1">
    <source>
        <dbReference type="ARBA" id="ARBA00008023"/>
    </source>
</evidence>
<reference evidence="9 10" key="1">
    <citation type="submission" date="2020-10" db="EMBL/GenBank/DDBJ databases">
        <authorList>
            <person name="Castelo-Branco R."/>
            <person name="Eusebio N."/>
            <person name="Adriana R."/>
            <person name="Vieira A."/>
            <person name="Brugerolle De Fraissinette N."/>
            <person name="Rezende De Castro R."/>
            <person name="Schneider M.P."/>
            <person name="Vasconcelos V."/>
            <person name="Leao P.N."/>
        </authorList>
    </citation>
    <scope>NUCLEOTIDE SEQUENCE [LARGE SCALE GENOMIC DNA]</scope>
    <source>
        <strain evidence="9 10">LEGE 00031</strain>
    </source>
</reference>
<name>A0ABR9VS69_9SYNC</name>
<evidence type="ECO:0000256" key="5">
    <source>
        <dbReference type="ARBA" id="ARBA00022842"/>
    </source>
</evidence>
<dbReference type="HAMAP" id="MF_01405">
    <property type="entry name" value="Non_canon_purine_NTPase"/>
    <property type="match status" value="1"/>
</dbReference>
<dbReference type="Proteomes" id="UP000658720">
    <property type="component" value="Unassembled WGS sequence"/>
</dbReference>
<protein>
    <recommendedName>
        <fullName evidence="7">dITP/XTP pyrophosphatase</fullName>
        <ecNumber evidence="7">3.6.1.66</ecNumber>
    </recommendedName>
    <alternativeName>
        <fullName evidence="7">Non-canonical purine NTP pyrophosphatase</fullName>
    </alternativeName>
    <alternativeName>
        <fullName evidence="7">Non-standard purine NTP pyrophosphatase</fullName>
    </alternativeName>
    <alternativeName>
        <fullName evidence="7">Nucleoside-triphosphate diphosphatase</fullName>
    </alternativeName>
    <alternativeName>
        <fullName evidence="7">Nucleoside-triphosphate pyrophosphatase</fullName>
        <shortName evidence="7">NTPase</shortName>
    </alternativeName>
</protein>
<dbReference type="NCBIfam" id="TIGR00042">
    <property type="entry name" value="RdgB/HAM1 family non-canonical purine NTP pyrophosphatase"/>
    <property type="match status" value="1"/>
</dbReference>
<comment type="cofactor">
    <cofactor evidence="7">
        <name>Mg(2+)</name>
        <dbReference type="ChEBI" id="CHEBI:18420"/>
    </cofactor>
    <text evidence="7">Binds 1 Mg(2+) ion per subunit.</text>
</comment>
<evidence type="ECO:0000256" key="7">
    <source>
        <dbReference type="HAMAP-Rule" id="MF_01405"/>
    </source>
</evidence>
<keyword evidence="10" id="KW-1185">Reference proteome</keyword>
<keyword evidence="6 7" id="KW-0546">Nucleotide metabolism</keyword>
<evidence type="ECO:0000313" key="10">
    <source>
        <dbReference type="Proteomes" id="UP000658720"/>
    </source>
</evidence>
<evidence type="ECO:0000256" key="3">
    <source>
        <dbReference type="ARBA" id="ARBA00022741"/>
    </source>
</evidence>
<dbReference type="EC" id="3.6.1.66" evidence="7"/>
<keyword evidence="5 7" id="KW-0460">Magnesium</keyword>
<feature type="binding site" evidence="7">
    <location>
        <position position="169"/>
    </location>
    <ligand>
        <name>substrate</name>
    </ligand>
</feature>
<feature type="binding site" evidence="7">
    <location>
        <begin position="146"/>
        <end position="149"/>
    </location>
    <ligand>
        <name>substrate</name>
    </ligand>
</feature>
<dbReference type="InterPro" id="IPR020922">
    <property type="entry name" value="dITP/XTP_pyrophosphatase"/>
</dbReference>
<dbReference type="InterPro" id="IPR029001">
    <property type="entry name" value="ITPase-like_fam"/>
</dbReference>
<keyword evidence="4 7" id="KW-0378">Hydrolase</keyword>
<comment type="catalytic activity">
    <reaction evidence="7">
        <text>dITP + H2O = dIMP + diphosphate + H(+)</text>
        <dbReference type="Rhea" id="RHEA:28342"/>
        <dbReference type="ChEBI" id="CHEBI:15377"/>
        <dbReference type="ChEBI" id="CHEBI:15378"/>
        <dbReference type="ChEBI" id="CHEBI:33019"/>
        <dbReference type="ChEBI" id="CHEBI:61194"/>
        <dbReference type="ChEBI" id="CHEBI:61382"/>
        <dbReference type="EC" id="3.6.1.66"/>
    </reaction>
</comment>
<dbReference type="PANTHER" id="PTHR11067:SF9">
    <property type="entry name" value="INOSINE TRIPHOSPHATE PYROPHOSPHATASE"/>
    <property type="match status" value="1"/>
</dbReference>